<dbReference type="Proteomes" id="UP000676336">
    <property type="component" value="Unassembled WGS sequence"/>
</dbReference>
<sequence>MLSEQNSLLQERVRELERRCLLNGVPVNSPTKSSLAIAVQTSNIVKQEPSSLSSSINNSTNPLVPPSTPIFATIDSFPTLDSLAAYGIVDDDSNDKTNVNGNTNNNNVDPLSPLSHDPFLSSTSFSFDNEMDIEGVFP</sequence>
<feature type="compositionally biased region" description="Low complexity" evidence="1">
    <location>
        <begin position="96"/>
        <end position="109"/>
    </location>
</feature>
<dbReference type="Proteomes" id="UP000681720">
    <property type="component" value="Unassembled WGS sequence"/>
</dbReference>
<evidence type="ECO:0000313" key="2">
    <source>
        <dbReference type="EMBL" id="CAF5055339.1"/>
    </source>
</evidence>
<evidence type="ECO:0000256" key="1">
    <source>
        <dbReference type="SAM" id="MobiDB-lite"/>
    </source>
</evidence>
<organism evidence="2 4">
    <name type="scientific">Rotaria magnacalcarata</name>
    <dbReference type="NCBI Taxonomy" id="392030"/>
    <lineage>
        <taxon>Eukaryota</taxon>
        <taxon>Metazoa</taxon>
        <taxon>Spiralia</taxon>
        <taxon>Gnathifera</taxon>
        <taxon>Rotifera</taxon>
        <taxon>Eurotatoria</taxon>
        <taxon>Bdelloidea</taxon>
        <taxon>Philodinida</taxon>
        <taxon>Philodinidae</taxon>
        <taxon>Rotaria</taxon>
    </lineage>
</organism>
<reference evidence="2" key="1">
    <citation type="submission" date="2021-02" db="EMBL/GenBank/DDBJ databases">
        <authorList>
            <person name="Nowell W R."/>
        </authorList>
    </citation>
    <scope>NUCLEOTIDE SEQUENCE</scope>
</reference>
<dbReference type="EMBL" id="CAJOBI010328997">
    <property type="protein sequence ID" value="CAF5195765.1"/>
    <property type="molecule type" value="Genomic_DNA"/>
</dbReference>
<protein>
    <submittedName>
        <fullName evidence="2">Uncharacterized protein</fullName>
    </submittedName>
</protein>
<gene>
    <name evidence="2" type="ORF">GIL414_LOCUS60202</name>
    <name evidence="3" type="ORF">SMN809_LOCUS73917</name>
</gene>
<evidence type="ECO:0000313" key="4">
    <source>
        <dbReference type="Proteomes" id="UP000681720"/>
    </source>
</evidence>
<name>A0A8S3E6W0_9BILA</name>
<dbReference type="AlphaFoldDB" id="A0A8S3E6W0"/>
<comment type="caution">
    <text evidence="2">The sequence shown here is derived from an EMBL/GenBank/DDBJ whole genome shotgun (WGS) entry which is preliminary data.</text>
</comment>
<feature type="region of interest" description="Disordered" evidence="1">
    <location>
        <begin position="91"/>
        <end position="115"/>
    </location>
</feature>
<accession>A0A8S3E6W0</accession>
<proteinExistence type="predicted"/>
<evidence type="ECO:0000313" key="3">
    <source>
        <dbReference type="EMBL" id="CAF5195765.1"/>
    </source>
</evidence>
<dbReference type="EMBL" id="CAJOBJ010231254">
    <property type="protein sequence ID" value="CAF5055339.1"/>
    <property type="molecule type" value="Genomic_DNA"/>
</dbReference>